<proteinExistence type="predicted"/>
<accession>A0A7Y0LE10</accession>
<protein>
    <submittedName>
        <fullName evidence="2">MSHA biogenesis protein MshP</fullName>
    </submittedName>
</protein>
<feature type="transmembrane region" description="Helical" evidence="1">
    <location>
        <begin position="20"/>
        <end position="38"/>
    </location>
</feature>
<keyword evidence="1" id="KW-1133">Transmembrane helix</keyword>
<dbReference type="EMBL" id="JABBXH010000003">
    <property type="protein sequence ID" value="NMP31936.1"/>
    <property type="molecule type" value="Genomic_DNA"/>
</dbReference>
<organism evidence="2 3">
    <name type="scientific">Thalassotalea algicola</name>
    <dbReference type="NCBI Taxonomy" id="2716224"/>
    <lineage>
        <taxon>Bacteria</taxon>
        <taxon>Pseudomonadati</taxon>
        <taxon>Pseudomonadota</taxon>
        <taxon>Gammaproteobacteria</taxon>
        <taxon>Alteromonadales</taxon>
        <taxon>Colwelliaceae</taxon>
        <taxon>Thalassotalea</taxon>
    </lineage>
</organism>
<keyword evidence="1" id="KW-0812">Transmembrane</keyword>
<evidence type="ECO:0000313" key="2">
    <source>
        <dbReference type="EMBL" id="NMP31936.1"/>
    </source>
</evidence>
<name>A0A7Y0LE10_9GAMM</name>
<sequence length="159" mass="17142">MCHKQSQSLTAKYQTQSGSALVIGIFILVVMLLLGTALTRTLNKSADSIAYEVLGTRAYQAANIGVQHRLATIFPLDSASQYCAGGDITGADPGDVLNDPNYLTSIEGVDGLRNCRVTQVSCVDFKVNDVVYYRIRSTGECDIDGTQTSRTVEVEARSL</sequence>
<keyword evidence="1" id="KW-0472">Membrane</keyword>
<comment type="caution">
    <text evidence="2">The sequence shown here is derived from an EMBL/GenBank/DDBJ whole genome shotgun (WGS) entry which is preliminary data.</text>
</comment>
<dbReference type="Proteomes" id="UP000568664">
    <property type="component" value="Unassembled WGS sequence"/>
</dbReference>
<reference evidence="2 3" key="1">
    <citation type="submission" date="2020-04" db="EMBL/GenBank/DDBJ databases">
        <title>Thalassotalea sp. M1531, isolated from the surface of marine red alga.</title>
        <authorList>
            <person name="Pang L."/>
            <person name="Lu D.-C."/>
        </authorList>
    </citation>
    <scope>NUCLEOTIDE SEQUENCE [LARGE SCALE GENOMIC DNA]</scope>
    <source>
        <strain evidence="2 3">M1531</strain>
    </source>
</reference>
<evidence type="ECO:0000256" key="1">
    <source>
        <dbReference type="SAM" id="Phobius"/>
    </source>
</evidence>
<gene>
    <name evidence="2" type="ORF">HII17_10190</name>
</gene>
<dbReference type="RefSeq" id="WP_169075264.1">
    <property type="nucleotide sequence ID" value="NZ_JABBXH010000003.1"/>
</dbReference>
<dbReference type="AlphaFoldDB" id="A0A7Y0LE10"/>
<keyword evidence="3" id="KW-1185">Reference proteome</keyword>
<evidence type="ECO:0000313" key="3">
    <source>
        <dbReference type="Proteomes" id="UP000568664"/>
    </source>
</evidence>